<organism evidence="1 2">
    <name type="scientific">Stylosanthes scabra</name>
    <dbReference type="NCBI Taxonomy" id="79078"/>
    <lineage>
        <taxon>Eukaryota</taxon>
        <taxon>Viridiplantae</taxon>
        <taxon>Streptophyta</taxon>
        <taxon>Embryophyta</taxon>
        <taxon>Tracheophyta</taxon>
        <taxon>Spermatophyta</taxon>
        <taxon>Magnoliopsida</taxon>
        <taxon>eudicotyledons</taxon>
        <taxon>Gunneridae</taxon>
        <taxon>Pentapetalae</taxon>
        <taxon>rosids</taxon>
        <taxon>fabids</taxon>
        <taxon>Fabales</taxon>
        <taxon>Fabaceae</taxon>
        <taxon>Papilionoideae</taxon>
        <taxon>50 kb inversion clade</taxon>
        <taxon>dalbergioids sensu lato</taxon>
        <taxon>Dalbergieae</taxon>
        <taxon>Pterocarpus clade</taxon>
        <taxon>Stylosanthes</taxon>
    </lineage>
</organism>
<accession>A0ABU6T2U6</accession>
<dbReference type="EMBL" id="JASCZI010090626">
    <property type="protein sequence ID" value="MED6143041.1"/>
    <property type="molecule type" value="Genomic_DNA"/>
</dbReference>
<evidence type="ECO:0000313" key="2">
    <source>
        <dbReference type="Proteomes" id="UP001341840"/>
    </source>
</evidence>
<sequence length="69" mass="7770">MAESEGTRSENKKRTESRAALNLFIPTLANLVKSMTIVVVGDGDRSIEIMTTEAWRTTKAETYHRRKAT</sequence>
<evidence type="ECO:0000313" key="1">
    <source>
        <dbReference type="EMBL" id="MED6143041.1"/>
    </source>
</evidence>
<dbReference type="Proteomes" id="UP001341840">
    <property type="component" value="Unassembled WGS sequence"/>
</dbReference>
<reference evidence="1 2" key="1">
    <citation type="journal article" date="2023" name="Plants (Basel)">
        <title>Bridging the Gap: Combining Genomics and Transcriptomics Approaches to Understand Stylosanthes scabra, an Orphan Legume from the Brazilian Caatinga.</title>
        <authorList>
            <person name="Ferreira-Neto J.R.C."/>
            <person name="da Silva M.D."/>
            <person name="Binneck E."/>
            <person name="de Melo N.F."/>
            <person name="da Silva R.H."/>
            <person name="de Melo A.L.T.M."/>
            <person name="Pandolfi V."/>
            <person name="Bustamante F.O."/>
            <person name="Brasileiro-Vidal A.C."/>
            <person name="Benko-Iseppon A.M."/>
        </authorList>
    </citation>
    <scope>NUCLEOTIDE SEQUENCE [LARGE SCALE GENOMIC DNA]</scope>
    <source>
        <tissue evidence="1">Leaves</tissue>
    </source>
</reference>
<gene>
    <name evidence="1" type="ORF">PIB30_002862</name>
</gene>
<name>A0ABU6T2U6_9FABA</name>
<keyword evidence="2" id="KW-1185">Reference proteome</keyword>
<proteinExistence type="predicted"/>
<protein>
    <submittedName>
        <fullName evidence="1">Uncharacterized protein</fullName>
    </submittedName>
</protein>
<comment type="caution">
    <text evidence="1">The sequence shown here is derived from an EMBL/GenBank/DDBJ whole genome shotgun (WGS) entry which is preliminary data.</text>
</comment>